<feature type="coiled-coil region" evidence="1">
    <location>
        <begin position="100"/>
        <end position="127"/>
    </location>
</feature>
<evidence type="ECO:0000313" key="3">
    <source>
        <dbReference type="EMBL" id="MFC5149929.1"/>
    </source>
</evidence>
<evidence type="ECO:0000256" key="1">
    <source>
        <dbReference type="SAM" id="Coils"/>
    </source>
</evidence>
<keyword evidence="1" id="KW-0175">Coiled coil</keyword>
<organism evidence="3 4">
    <name type="scientific">Streptomyces aureoversilis</name>
    <dbReference type="NCBI Taxonomy" id="67277"/>
    <lineage>
        <taxon>Bacteria</taxon>
        <taxon>Bacillati</taxon>
        <taxon>Actinomycetota</taxon>
        <taxon>Actinomycetes</taxon>
        <taxon>Kitasatosporales</taxon>
        <taxon>Streptomycetaceae</taxon>
        <taxon>Streptomyces</taxon>
    </lineage>
</organism>
<name>A0ABW0A8K0_9ACTN</name>
<dbReference type="Proteomes" id="UP001596222">
    <property type="component" value="Unassembled WGS sequence"/>
</dbReference>
<protein>
    <recommendedName>
        <fullName evidence="5">Secreted protein</fullName>
    </recommendedName>
</protein>
<feature type="chain" id="PRO_5046438878" description="Secreted protein" evidence="2">
    <location>
        <begin position="21"/>
        <end position="205"/>
    </location>
</feature>
<gene>
    <name evidence="3" type="ORF">ACFPP6_35335</name>
</gene>
<keyword evidence="4" id="KW-1185">Reference proteome</keyword>
<keyword evidence="2" id="KW-0732">Signal</keyword>
<reference evidence="4" key="1">
    <citation type="journal article" date="2019" name="Int. J. Syst. Evol. Microbiol.">
        <title>The Global Catalogue of Microorganisms (GCM) 10K type strain sequencing project: providing services to taxonomists for standard genome sequencing and annotation.</title>
        <authorList>
            <consortium name="The Broad Institute Genomics Platform"/>
            <consortium name="The Broad Institute Genome Sequencing Center for Infectious Disease"/>
            <person name="Wu L."/>
            <person name="Ma J."/>
        </authorList>
    </citation>
    <scope>NUCLEOTIDE SEQUENCE [LARGE SCALE GENOMIC DNA]</scope>
    <source>
        <strain evidence="4">CGMCC 4.1641</strain>
    </source>
</reference>
<dbReference type="EMBL" id="JBHSKJ010000035">
    <property type="protein sequence ID" value="MFC5149929.1"/>
    <property type="molecule type" value="Genomic_DNA"/>
</dbReference>
<evidence type="ECO:0000313" key="4">
    <source>
        <dbReference type="Proteomes" id="UP001596222"/>
    </source>
</evidence>
<sequence length="205" mass="22569">MILFGSNALFRRSVVSIVSAAVFVCTFQSFPKAFAGDAHGRVTSRVGRVRLLDETPPQVAIEVTDKYESDAKGLVDKAKDDINIIQKSTKKEKGDDALLEKRIQARLQNLTAALNTLKEDALGLLKRTMKKLGEISPEAQKVGLNLLEKAADAAAKAIFEVRAKVKDLVGLIKKGWEKATAFFNTMKSVAKTAIEKVKKMFFRKS</sequence>
<feature type="signal peptide" evidence="2">
    <location>
        <begin position="1"/>
        <end position="20"/>
    </location>
</feature>
<accession>A0ABW0A8K0</accession>
<comment type="caution">
    <text evidence="3">The sequence shown here is derived from an EMBL/GenBank/DDBJ whole genome shotgun (WGS) entry which is preliminary data.</text>
</comment>
<dbReference type="RefSeq" id="WP_382050942.1">
    <property type="nucleotide sequence ID" value="NZ_JBHSKJ010000035.1"/>
</dbReference>
<evidence type="ECO:0000256" key="2">
    <source>
        <dbReference type="SAM" id="SignalP"/>
    </source>
</evidence>
<proteinExistence type="predicted"/>
<evidence type="ECO:0008006" key="5">
    <source>
        <dbReference type="Google" id="ProtNLM"/>
    </source>
</evidence>